<dbReference type="PROSITE" id="PS51257">
    <property type="entry name" value="PROKAR_LIPOPROTEIN"/>
    <property type="match status" value="1"/>
</dbReference>
<dbReference type="RefSeq" id="WP_175504743.1">
    <property type="nucleotide sequence ID" value="NZ_CAURQT010000023.1"/>
</dbReference>
<reference evidence="4 5" key="1">
    <citation type="submission" date="2020-06" db="EMBL/GenBank/DDBJ databases">
        <title>Acidovorax antarctica sp. nov., isolated from Corinth ice sheet soil, Antarctic Fields Peninsula.</title>
        <authorList>
            <person name="Xu Q."/>
            <person name="Peng F."/>
        </authorList>
    </citation>
    <scope>NUCLEOTIDE SEQUENCE [LARGE SCALE GENOMIC DNA]</scope>
    <source>
        <strain evidence="4 5">16-35-5</strain>
    </source>
</reference>
<sequence>MTNSLKKITCAGLTALAIVSMAGCAHGPSRSQLGTGAGAVVGGVAGSALFGSTLGTIGGAAAGALVGNELSKDGGRRGRR</sequence>
<proteinExistence type="predicted"/>
<protein>
    <submittedName>
        <fullName evidence="4">Glycine zipper 2TM domain-containing protein</fullName>
    </submittedName>
</protein>
<evidence type="ECO:0000259" key="3">
    <source>
        <dbReference type="Pfam" id="PF05433"/>
    </source>
</evidence>
<feature type="chain" id="PRO_5027011601" evidence="2">
    <location>
        <begin position="23"/>
        <end position="80"/>
    </location>
</feature>
<gene>
    <name evidence="4" type="ORF">HUK68_14110</name>
</gene>
<dbReference type="AlphaFoldDB" id="A0A6N1X3T9"/>
<feature type="domain" description="Glycine zipper 2TM" evidence="3">
    <location>
        <begin position="33"/>
        <end position="70"/>
    </location>
</feature>
<evidence type="ECO:0000256" key="2">
    <source>
        <dbReference type="SAM" id="SignalP"/>
    </source>
</evidence>
<dbReference type="InterPro" id="IPR008816">
    <property type="entry name" value="Gly_zipper_2TM_dom"/>
</dbReference>
<feature type="transmembrane region" description="Helical" evidence="1">
    <location>
        <begin position="48"/>
        <end position="70"/>
    </location>
</feature>
<evidence type="ECO:0000313" key="4">
    <source>
        <dbReference type="EMBL" id="QKV53937.1"/>
    </source>
</evidence>
<dbReference type="KEGG" id="aant:HUK68_14110"/>
<keyword evidence="1" id="KW-1133">Transmembrane helix</keyword>
<keyword evidence="1" id="KW-0472">Membrane</keyword>
<dbReference type="EMBL" id="CP054840">
    <property type="protein sequence ID" value="QKV53937.1"/>
    <property type="molecule type" value="Genomic_DNA"/>
</dbReference>
<name>A0A6N1X3T9_9BURK</name>
<dbReference type="Pfam" id="PF05433">
    <property type="entry name" value="Rick_17kDa_Anti"/>
    <property type="match status" value="1"/>
</dbReference>
<dbReference type="GO" id="GO:0019867">
    <property type="term" value="C:outer membrane"/>
    <property type="evidence" value="ECO:0007669"/>
    <property type="project" value="InterPro"/>
</dbReference>
<organism evidence="4 5">
    <name type="scientific">Comamonas antarctica</name>
    <dbReference type="NCBI Taxonomy" id="2743470"/>
    <lineage>
        <taxon>Bacteria</taxon>
        <taxon>Pseudomonadati</taxon>
        <taxon>Pseudomonadota</taxon>
        <taxon>Betaproteobacteria</taxon>
        <taxon>Burkholderiales</taxon>
        <taxon>Comamonadaceae</taxon>
        <taxon>Comamonas</taxon>
    </lineage>
</organism>
<keyword evidence="5" id="KW-1185">Reference proteome</keyword>
<dbReference type="Proteomes" id="UP000509579">
    <property type="component" value="Chromosome"/>
</dbReference>
<evidence type="ECO:0000313" key="5">
    <source>
        <dbReference type="Proteomes" id="UP000509579"/>
    </source>
</evidence>
<keyword evidence="1" id="KW-0812">Transmembrane</keyword>
<accession>A0A6N1X3T9</accession>
<feature type="signal peptide" evidence="2">
    <location>
        <begin position="1"/>
        <end position="22"/>
    </location>
</feature>
<evidence type="ECO:0000256" key="1">
    <source>
        <dbReference type="SAM" id="Phobius"/>
    </source>
</evidence>
<keyword evidence="2" id="KW-0732">Signal</keyword>